<dbReference type="RefSeq" id="WP_192750297.1">
    <property type="nucleotide sequence ID" value="NZ_BAABJL010000025.1"/>
</dbReference>
<dbReference type="Proteomes" id="UP000638648">
    <property type="component" value="Unassembled WGS sequence"/>
</dbReference>
<dbReference type="EMBL" id="JADBEM010000001">
    <property type="protein sequence ID" value="MBE1606114.1"/>
    <property type="molecule type" value="Genomic_DNA"/>
</dbReference>
<sequence length="190" mass="19911">MGGGRGGLPRPSQIPAHATLAGDGVRVGNGPVFVDAYIDFMCPFSKQFLQTCGVALESMLNDSLISLAYHPLDFMDGASTTQYSSRAASAAGAASEDERFPEYAMALFKHQPREGGPGLSDDELITLGVSIGLSEPAFARHVVARTYVEWAHYVSGRAAERGVAGTPAILVEGMPVQANAGSIARAVLAR</sequence>
<gene>
    <name evidence="2" type="ORF">HEB94_002962</name>
</gene>
<feature type="domain" description="DSBA-like thioredoxin" evidence="1">
    <location>
        <begin position="34"/>
        <end position="174"/>
    </location>
</feature>
<accession>A0A927MT23</accession>
<keyword evidence="2" id="KW-0413">Isomerase</keyword>
<keyword evidence="3" id="KW-1185">Reference proteome</keyword>
<evidence type="ECO:0000313" key="2">
    <source>
        <dbReference type="EMBL" id="MBE1606114.1"/>
    </source>
</evidence>
<dbReference type="GO" id="GO:0016491">
    <property type="term" value="F:oxidoreductase activity"/>
    <property type="evidence" value="ECO:0007669"/>
    <property type="project" value="InterPro"/>
</dbReference>
<reference evidence="2" key="1">
    <citation type="submission" date="2020-10" db="EMBL/GenBank/DDBJ databases">
        <title>Sequencing the genomes of 1000 actinobacteria strains.</title>
        <authorList>
            <person name="Klenk H.-P."/>
        </authorList>
    </citation>
    <scope>NUCLEOTIDE SEQUENCE</scope>
    <source>
        <strain evidence="2">DSM 45354</strain>
    </source>
</reference>
<evidence type="ECO:0000313" key="3">
    <source>
        <dbReference type="Proteomes" id="UP000638648"/>
    </source>
</evidence>
<name>A0A927MT23_9ACTN</name>
<evidence type="ECO:0000259" key="1">
    <source>
        <dbReference type="Pfam" id="PF01323"/>
    </source>
</evidence>
<comment type="caution">
    <text evidence="2">The sequence shown here is derived from an EMBL/GenBank/DDBJ whole genome shotgun (WGS) entry which is preliminary data.</text>
</comment>
<dbReference type="GO" id="GO:0016853">
    <property type="term" value="F:isomerase activity"/>
    <property type="evidence" value="ECO:0007669"/>
    <property type="project" value="UniProtKB-KW"/>
</dbReference>
<dbReference type="AlphaFoldDB" id="A0A927MT23"/>
<dbReference type="InterPro" id="IPR001853">
    <property type="entry name" value="DSBA-like_thioredoxin_dom"/>
</dbReference>
<protein>
    <submittedName>
        <fullName evidence="2">Protein-disulfide isomerase</fullName>
    </submittedName>
</protein>
<organism evidence="2 3">
    <name type="scientific">Actinopolymorpha pittospori</name>
    <dbReference type="NCBI Taxonomy" id="648752"/>
    <lineage>
        <taxon>Bacteria</taxon>
        <taxon>Bacillati</taxon>
        <taxon>Actinomycetota</taxon>
        <taxon>Actinomycetes</taxon>
        <taxon>Propionibacteriales</taxon>
        <taxon>Actinopolymorphaceae</taxon>
        <taxon>Actinopolymorpha</taxon>
    </lineage>
</organism>
<dbReference type="Gene3D" id="3.40.30.10">
    <property type="entry name" value="Glutaredoxin"/>
    <property type="match status" value="1"/>
</dbReference>
<dbReference type="Pfam" id="PF01323">
    <property type="entry name" value="DSBA"/>
    <property type="match status" value="1"/>
</dbReference>
<dbReference type="InterPro" id="IPR036249">
    <property type="entry name" value="Thioredoxin-like_sf"/>
</dbReference>
<proteinExistence type="predicted"/>
<dbReference type="SUPFAM" id="SSF52833">
    <property type="entry name" value="Thioredoxin-like"/>
    <property type="match status" value="1"/>
</dbReference>